<dbReference type="EMBL" id="BSDI01000057">
    <property type="protein sequence ID" value="GLI02233.1"/>
    <property type="molecule type" value="Genomic_DNA"/>
</dbReference>
<proteinExistence type="predicted"/>
<organism evidence="2 3">
    <name type="scientific">Phytohabitans aurantiacus</name>
    <dbReference type="NCBI Taxonomy" id="3016789"/>
    <lineage>
        <taxon>Bacteria</taxon>
        <taxon>Bacillati</taxon>
        <taxon>Actinomycetota</taxon>
        <taxon>Actinomycetes</taxon>
        <taxon>Micromonosporales</taxon>
        <taxon>Micromonosporaceae</taxon>
    </lineage>
</organism>
<feature type="chain" id="PRO_5045787905" description="Lipoprotein" evidence="1">
    <location>
        <begin position="23"/>
        <end position="155"/>
    </location>
</feature>
<evidence type="ECO:0008006" key="4">
    <source>
        <dbReference type="Google" id="ProtNLM"/>
    </source>
</evidence>
<evidence type="ECO:0000313" key="2">
    <source>
        <dbReference type="EMBL" id="GLI02233.1"/>
    </source>
</evidence>
<dbReference type="Proteomes" id="UP001144280">
    <property type="component" value="Unassembled WGS sequence"/>
</dbReference>
<dbReference type="RefSeq" id="WP_281903729.1">
    <property type="nucleotide sequence ID" value="NZ_BSDI01000057.1"/>
</dbReference>
<accession>A0ABQ5R750</accession>
<reference evidence="2" key="1">
    <citation type="submission" date="2022-12" db="EMBL/GenBank/DDBJ databases">
        <title>New Phytohabitans aurantiacus sp. RD004123 nov., an actinomycete isolated from soil.</title>
        <authorList>
            <person name="Triningsih D.W."/>
            <person name="Harunari E."/>
            <person name="Igarashi Y."/>
        </authorList>
    </citation>
    <scope>NUCLEOTIDE SEQUENCE</scope>
    <source>
        <strain evidence="2">RD004123</strain>
    </source>
</reference>
<keyword evidence="1" id="KW-0732">Signal</keyword>
<comment type="caution">
    <text evidence="2">The sequence shown here is derived from an EMBL/GenBank/DDBJ whole genome shotgun (WGS) entry which is preliminary data.</text>
</comment>
<protein>
    <recommendedName>
        <fullName evidence="4">Lipoprotein</fullName>
    </recommendedName>
</protein>
<feature type="signal peptide" evidence="1">
    <location>
        <begin position="1"/>
        <end position="22"/>
    </location>
</feature>
<evidence type="ECO:0000313" key="3">
    <source>
        <dbReference type="Proteomes" id="UP001144280"/>
    </source>
</evidence>
<dbReference type="PROSITE" id="PS51257">
    <property type="entry name" value="PROKAR_LIPOPROTEIN"/>
    <property type="match status" value="1"/>
</dbReference>
<name>A0ABQ5R750_9ACTN</name>
<evidence type="ECO:0000256" key="1">
    <source>
        <dbReference type="SAM" id="SignalP"/>
    </source>
</evidence>
<sequence length="155" mass="16736">MIGRLGVAAAVQVLLLGAGVSACDSCAGEVADAEAKVHTDRRWTEQDLPGIGQYVEVHWQGRALGDACSRVPGPTDWEYQGLVRMRAEQAQSLLAAYEWTVAAPGPLWPALQPLVPAGVEWQRSERYEEALDGQGRPADVYLSPGDALVYFSIQS</sequence>
<keyword evidence="3" id="KW-1185">Reference proteome</keyword>
<gene>
    <name evidence="2" type="ORF">Pa4123_75110</name>
</gene>